<dbReference type="SMART" id="SM00564">
    <property type="entry name" value="PQQ"/>
    <property type="match status" value="4"/>
</dbReference>
<proteinExistence type="predicted"/>
<accession>F8A1K8</accession>
<dbReference type="EMBL" id="CP002665">
    <property type="protein sequence ID" value="AEI12892.1"/>
    <property type="molecule type" value="Genomic_DNA"/>
</dbReference>
<gene>
    <name evidence="3" type="ordered locus">Celgi_2393</name>
</gene>
<dbReference type="PANTHER" id="PTHR34512:SF30">
    <property type="entry name" value="OUTER MEMBRANE PROTEIN ASSEMBLY FACTOR BAMB"/>
    <property type="match status" value="1"/>
</dbReference>
<evidence type="ECO:0000313" key="4">
    <source>
        <dbReference type="Proteomes" id="UP000000485"/>
    </source>
</evidence>
<dbReference type="Gene3D" id="2.130.10.10">
    <property type="entry name" value="YVTN repeat-like/Quinoprotein amine dehydrogenase"/>
    <property type="match status" value="2"/>
</dbReference>
<dbReference type="InterPro" id="IPR002372">
    <property type="entry name" value="PQQ_rpt_dom"/>
</dbReference>
<dbReference type="InterPro" id="IPR011047">
    <property type="entry name" value="Quinoprotein_ADH-like_sf"/>
</dbReference>
<evidence type="ECO:0000256" key="1">
    <source>
        <dbReference type="SAM" id="SignalP"/>
    </source>
</evidence>
<dbReference type="eggNOG" id="COG1520">
    <property type="taxonomic scope" value="Bacteria"/>
</dbReference>
<dbReference type="KEGG" id="cga:Celgi_2393"/>
<protein>
    <submittedName>
        <fullName evidence="3">Pyrrolo-quinoline quinone repeat-containing protein</fullName>
    </submittedName>
</protein>
<dbReference type="InterPro" id="IPR015943">
    <property type="entry name" value="WD40/YVTN_repeat-like_dom_sf"/>
</dbReference>
<dbReference type="PANTHER" id="PTHR34512">
    <property type="entry name" value="CELL SURFACE PROTEIN"/>
    <property type="match status" value="1"/>
</dbReference>
<keyword evidence="4" id="KW-1185">Reference proteome</keyword>
<evidence type="ECO:0000313" key="3">
    <source>
        <dbReference type="EMBL" id="AEI12892.1"/>
    </source>
</evidence>
<feature type="chain" id="PRO_5003373430" evidence="1">
    <location>
        <begin position="25"/>
        <end position="584"/>
    </location>
</feature>
<dbReference type="OrthoDB" id="4826034at2"/>
<dbReference type="HOGENOM" id="CLU_473872_0_0_11"/>
<name>F8A1K8_CELGA</name>
<sequence precursor="true">MRRRVFGLGVVAACVLALAPPASADASVAPTSSRPSDPYAAAAYQNNALHDGRSVDPSFRGPLTEAWSVTLAGGTIGYPLIAEGLVFAMSADPAGRGRSVVALSAETGERVWGPLVIGGWTTGPSSFAYDAGQVFILGELGRIVAVDAVTGEVNWDLTLDLPSGVNAPVTARDGVVYVGARGYLGNLLALDEQTGEILWTAYQGTGDTSSPTVSADGVYVSYACKETYKFALDGSLIWRRPGSCTGGGGMTTVLHGDRLYVRSPDTWEWPSILDAATGAELELATFSGWAPPAFDDSHMITVAGGLLTAYDLRSGSDRLIGDPLWQAAEDDYTVPPLVVNGYVVGGRSDGTVDMRDIETGALVWRGSAGGPIPLSIEWGQAVMGMAQGDGVLAVPAGSTLTVFEPAGDTTVRLEGPAAGSSVGPGVRFVFSSGVRHARYVCTVDGVDRECTSPWSPAGLGDGSHTLGVRVAYATVGAVSTRFTLDATSPKVSVAPFSSAVIHTSTTRARWSAIDRGTGVKAYQVRVGRAPVGKPIRSWKVRARSQATSATFSVPRATRLCVSVRAGDLVGNWSGWSSPRCVNRT</sequence>
<dbReference type="AlphaFoldDB" id="F8A1K8"/>
<reference evidence="4" key="1">
    <citation type="submission" date="2011-04" db="EMBL/GenBank/DDBJ databases">
        <title>Complete sequence of Cellvibrio gilvus ATCC 13127.</title>
        <authorList>
            <person name="Lucas S."/>
            <person name="Han J."/>
            <person name="Lapidus A."/>
            <person name="Cheng J.-F."/>
            <person name="Goodwin L."/>
            <person name="Pitluck S."/>
            <person name="Peters L."/>
            <person name="Munk A."/>
            <person name="Detter J.C."/>
            <person name="Han C."/>
            <person name="Tapia R."/>
            <person name="Land M."/>
            <person name="Hauser L."/>
            <person name="Kyrpides N."/>
            <person name="Ivanova N."/>
            <person name="Ovchinnikova G."/>
            <person name="Pagani I."/>
            <person name="Mead D."/>
            <person name="Brumm P."/>
            <person name="Woyke T."/>
        </authorList>
    </citation>
    <scope>NUCLEOTIDE SEQUENCE [LARGE SCALE GENOMIC DNA]</scope>
    <source>
        <strain evidence="4">ATCC 13127 / NRRL B-14078</strain>
    </source>
</reference>
<evidence type="ECO:0000259" key="2">
    <source>
        <dbReference type="Pfam" id="PF13360"/>
    </source>
</evidence>
<dbReference type="STRING" id="593907.Celgi_2393"/>
<feature type="domain" description="Pyrrolo-quinoline quinone repeat" evidence="2">
    <location>
        <begin position="98"/>
        <end position="240"/>
    </location>
</feature>
<dbReference type="InterPro" id="IPR018391">
    <property type="entry name" value="PQQ_b-propeller_rpt"/>
</dbReference>
<dbReference type="Pfam" id="PF13360">
    <property type="entry name" value="PQQ_2"/>
    <property type="match status" value="1"/>
</dbReference>
<dbReference type="Proteomes" id="UP000000485">
    <property type="component" value="Chromosome"/>
</dbReference>
<organism evidence="3 4">
    <name type="scientific">Cellulomonas gilvus (strain ATCC 13127 / NRRL B-14078)</name>
    <name type="common">Cellvibrio gilvus</name>
    <dbReference type="NCBI Taxonomy" id="593907"/>
    <lineage>
        <taxon>Bacteria</taxon>
        <taxon>Bacillati</taxon>
        <taxon>Actinomycetota</taxon>
        <taxon>Actinomycetes</taxon>
        <taxon>Micrococcales</taxon>
        <taxon>Cellulomonadaceae</taxon>
        <taxon>Cellulomonas</taxon>
    </lineage>
</organism>
<keyword evidence="1" id="KW-0732">Signal</keyword>
<dbReference type="SUPFAM" id="SSF50998">
    <property type="entry name" value="Quinoprotein alcohol dehydrogenase-like"/>
    <property type="match status" value="2"/>
</dbReference>
<feature type="signal peptide" evidence="1">
    <location>
        <begin position="1"/>
        <end position="24"/>
    </location>
</feature>